<evidence type="ECO:0000313" key="4">
    <source>
        <dbReference type="Proteomes" id="UP000289718"/>
    </source>
</evidence>
<name>A0A4Q1B0U5_9BACT</name>
<feature type="domain" description="Thioredoxin" evidence="2">
    <location>
        <begin position="12"/>
        <end position="166"/>
    </location>
</feature>
<dbReference type="InterPro" id="IPR012336">
    <property type="entry name" value="Thioredoxin-like_fold"/>
</dbReference>
<evidence type="ECO:0000313" key="3">
    <source>
        <dbReference type="EMBL" id="RXK14642.1"/>
    </source>
</evidence>
<dbReference type="EMBL" id="NXIE01000001">
    <property type="protein sequence ID" value="RXK14642.1"/>
    <property type="molecule type" value="Genomic_DNA"/>
</dbReference>
<sequence>MMKKFISTLLTVFVSLFVLTTNLQAQKGKLTGGSEHSMPGWFKQSFLDLTEDVEEAKEEDKHVMLFMTLDFCPYCTKMINDNFVEGAKHQKYIEDNFDVLGINIKGSREIVVNEDLTLTEKEYADHLKIQYTPTIIILNQENEIAVRLNGYRSPENFKLVLDYVKNKEYKNMTLTQYLDKVKNKTYYTLKSNKMFKDIKDLSKEKGALAVIFEDGSCTQCDYFHNTTLKNKDVQKELSKVTVVRLDATSKEKIVTPEGKSTTAYDWAKEIKLDYRPGVLLYNENKERARIDALLYSFHFKEMIRYVSGKYYSKYNTFLDYLGPRQDELLNQGINIDISAKN</sequence>
<keyword evidence="1" id="KW-0732">Signal</keyword>
<gene>
    <name evidence="3" type="ORF">CP965_04145</name>
</gene>
<reference evidence="3 4" key="1">
    <citation type="submission" date="2017-09" db="EMBL/GenBank/DDBJ databases">
        <title>Genomics of the genus Arcobacter.</title>
        <authorList>
            <person name="Perez-Cataluna A."/>
            <person name="Figueras M.J."/>
            <person name="Salas-Masso N."/>
        </authorList>
    </citation>
    <scope>NUCLEOTIDE SEQUENCE [LARGE SCALE GENOMIC DNA]</scope>
    <source>
        <strain evidence="3 4">F156-34</strain>
    </source>
</reference>
<dbReference type="PROSITE" id="PS51352">
    <property type="entry name" value="THIOREDOXIN_2"/>
    <property type="match status" value="1"/>
</dbReference>
<protein>
    <recommendedName>
        <fullName evidence="2">Thioredoxin domain-containing protein</fullName>
    </recommendedName>
</protein>
<dbReference type="InterPro" id="IPR036249">
    <property type="entry name" value="Thioredoxin-like_sf"/>
</dbReference>
<dbReference type="Gene3D" id="3.40.30.10">
    <property type="entry name" value="Glutaredoxin"/>
    <property type="match status" value="2"/>
</dbReference>
<dbReference type="RefSeq" id="WP_129060779.1">
    <property type="nucleotide sequence ID" value="NZ_NXIE01000001.1"/>
</dbReference>
<feature type="signal peptide" evidence="1">
    <location>
        <begin position="1"/>
        <end position="25"/>
    </location>
</feature>
<dbReference type="AlphaFoldDB" id="A0A4Q1B0U5"/>
<dbReference type="OrthoDB" id="9811036at2"/>
<accession>A0A4Q1B0U5</accession>
<comment type="caution">
    <text evidence="3">The sequence shown here is derived from an EMBL/GenBank/DDBJ whole genome shotgun (WGS) entry which is preliminary data.</text>
</comment>
<dbReference type="SUPFAM" id="SSF52833">
    <property type="entry name" value="Thioredoxin-like"/>
    <property type="match status" value="1"/>
</dbReference>
<feature type="chain" id="PRO_5020934403" description="Thioredoxin domain-containing protein" evidence="1">
    <location>
        <begin position="26"/>
        <end position="341"/>
    </location>
</feature>
<organism evidence="3 4">
    <name type="scientific">Halarcobacter mediterraneus</name>
    <dbReference type="NCBI Taxonomy" id="2023153"/>
    <lineage>
        <taxon>Bacteria</taxon>
        <taxon>Pseudomonadati</taxon>
        <taxon>Campylobacterota</taxon>
        <taxon>Epsilonproteobacteria</taxon>
        <taxon>Campylobacterales</taxon>
        <taxon>Arcobacteraceae</taxon>
        <taxon>Halarcobacter</taxon>
    </lineage>
</organism>
<proteinExistence type="predicted"/>
<dbReference type="Pfam" id="PF13098">
    <property type="entry name" value="Thioredoxin_2"/>
    <property type="match status" value="2"/>
</dbReference>
<dbReference type="InterPro" id="IPR013766">
    <property type="entry name" value="Thioredoxin_domain"/>
</dbReference>
<dbReference type="Proteomes" id="UP000289718">
    <property type="component" value="Unassembled WGS sequence"/>
</dbReference>
<evidence type="ECO:0000256" key="1">
    <source>
        <dbReference type="SAM" id="SignalP"/>
    </source>
</evidence>
<keyword evidence="4" id="KW-1185">Reference proteome</keyword>
<evidence type="ECO:0000259" key="2">
    <source>
        <dbReference type="PROSITE" id="PS51352"/>
    </source>
</evidence>